<evidence type="ECO:0000256" key="5">
    <source>
        <dbReference type="ARBA" id="ARBA00022801"/>
    </source>
</evidence>
<feature type="domain" description="Tail specific protease" evidence="11">
    <location>
        <begin position="877"/>
        <end position="1069"/>
    </location>
</feature>
<evidence type="ECO:0000313" key="13">
    <source>
        <dbReference type="Proteomes" id="UP000536835"/>
    </source>
</evidence>
<dbReference type="Gene3D" id="2.30.42.10">
    <property type="match status" value="1"/>
</dbReference>
<evidence type="ECO:0000256" key="10">
    <source>
        <dbReference type="SAM" id="SignalP"/>
    </source>
</evidence>
<evidence type="ECO:0000256" key="2">
    <source>
        <dbReference type="ARBA" id="ARBA00008524"/>
    </source>
</evidence>
<reference evidence="12 13" key="1">
    <citation type="submission" date="2020-05" db="EMBL/GenBank/DDBJ databases">
        <title>Parvularcula mediterraneae sp. nov., isolated from polypropylene straw from shallow seawater of the seashore of Laganas in Zakynthos island, Greece.</title>
        <authorList>
            <person name="Szabo I."/>
            <person name="Al-Omari J."/>
            <person name="Rado J."/>
            <person name="Szerdahelyi G.S."/>
        </authorList>
    </citation>
    <scope>NUCLEOTIDE SEQUENCE [LARGE SCALE GENOMIC DNA]</scope>
    <source>
        <strain evidence="12 13">ZS-1/3</strain>
    </source>
</reference>
<dbReference type="Pfam" id="PF26549">
    <property type="entry name" value="Tricorn_N"/>
    <property type="match status" value="1"/>
</dbReference>
<dbReference type="InterPro" id="IPR036034">
    <property type="entry name" value="PDZ_sf"/>
</dbReference>
<dbReference type="CDD" id="cd07562">
    <property type="entry name" value="Peptidase_S41_TRI"/>
    <property type="match status" value="1"/>
</dbReference>
<dbReference type="Gene3D" id="2.120.10.60">
    <property type="entry name" value="Tricorn protease N-terminal domain"/>
    <property type="match status" value="1"/>
</dbReference>
<dbReference type="PIRSF" id="PIRSF036421">
    <property type="entry name" value="Tricorn_protease"/>
    <property type="match status" value="1"/>
</dbReference>
<accession>A0A7Y3RIK2</accession>
<organism evidence="12 13">
    <name type="scientific">Parvularcula mediterranea</name>
    <dbReference type="NCBI Taxonomy" id="2732508"/>
    <lineage>
        <taxon>Bacteria</taxon>
        <taxon>Pseudomonadati</taxon>
        <taxon>Pseudomonadota</taxon>
        <taxon>Alphaproteobacteria</taxon>
        <taxon>Parvularculales</taxon>
        <taxon>Parvularculaceae</taxon>
        <taxon>Parvularcula</taxon>
    </lineage>
</organism>
<dbReference type="SUPFAM" id="SSF52096">
    <property type="entry name" value="ClpP/crotonase"/>
    <property type="match status" value="1"/>
</dbReference>
<comment type="caution">
    <text evidence="12">The sequence shown here is derived from an EMBL/GenBank/DDBJ whole genome shotgun (WGS) entry which is preliminary data.</text>
</comment>
<keyword evidence="6 7" id="KW-0720">Serine protease</keyword>
<dbReference type="SUPFAM" id="SSF82171">
    <property type="entry name" value="DPP6 N-terminal domain-like"/>
    <property type="match status" value="1"/>
</dbReference>
<evidence type="ECO:0000256" key="9">
    <source>
        <dbReference type="SAM" id="MobiDB-lite"/>
    </source>
</evidence>
<feature type="chain" id="PRO_5030815661" description="Tricorn protease homolog" evidence="10">
    <location>
        <begin position="22"/>
        <end position="1114"/>
    </location>
</feature>
<evidence type="ECO:0000256" key="7">
    <source>
        <dbReference type="PIRNR" id="PIRNR036421"/>
    </source>
</evidence>
<dbReference type="InterPro" id="IPR005151">
    <property type="entry name" value="Tail-specific_protease"/>
</dbReference>
<dbReference type="Pfam" id="PF26550">
    <property type="entry name" value="Tricorn_2nd"/>
    <property type="match status" value="1"/>
</dbReference>
<protein>
    <recommendedName>
        <fullName evidence="7">Tricorn protease homolog</fullName>
        <ecNumber evidence="7">3.4.21.-</ecNumber>
    </recommendedName>
</protein>
<evidence type="ECO:0000256" key="3">
    <source>
        <dbReference type="ARBA" id="ARBA00022490"/>
    </source>
</evidence>
<dbReference type="InterPro" id="IPR028204">
    <property type="entry name" value="Tricorn_C1"/>
</dbReference>
<proteinExistence type="inferred from homology"/>
<keyword evidence="3 7" id="KW-0963">Cytoplasm</keyword>
<feature type="signal peptide" evidence="10">
    <location>
        <begin position="1"/>
        <end position="21"/>
    </location>
</feature>
<dbReference type="InterPro" id="IPR029414">
    <property type="entry name" value="Tricorn_PDZ"/>
</dbReference>
<dbReference type="GO" id="GO:0008236">
    <property type="term" value="F:serine-type peptidase activity"/>
    <property type="evidence" value="ECO:0007669"/>
    <property type="project" value="UniProtKB-UniRule"/>
</dbReference>
<dbReference type="PANTHER" id="PTHR43253">
    <property type="entry name" value="TRICORN PROTEASE HOMOLOG 2-RELATED"/>
    <property type="match status" value="1"/>
</dbReference>
<comment type="similarity">
    <text evidence="2 7">Belongs to the peptidase S41B family.</text>
</comment>
<dbReference type="SUPFAM" id="SSF50156">
    <property type="entry name" value="PDZ domain-like"/>
    <property type="match status" value="1"/>
</dbReference>
<gene>
    <name evidence="12" type="ORF">HK107_00270</name>
</gene>
<name>A0A7Y3RIK2_9PROT</name>
<feature type="active site" description="Charge relay system" evidence="8">
    <location>
        <position position="1058"/>
    </location>
</feature>
<keyword evidence="13" id="KW-1185">Reference proteome</keyword>
<dbReference type="Pfam" id="PF14684">
    <property type="entry name" value="Tricorn_C1"/>
    <property type="match status" value="1"/>
</dbReference>
<dbReference type="RefSeq" id="WP_173195645.1">
    <property type="nucleotide sequence ID" value="NZ_JABFCX010000001.1"/>
</dbReference>
<comment type="subcellular location">
    <subcellularLocation>
        <location evidence="1 7">Cytoplasm</location>
    </subcellularLocation>
</comment>
<evidence type="ECO:0000256" key="4">
    <source>
        <dbReference type="ARBA" id="ARBA00022670"/>
    </source>
</evidence>
<dbReference type="InterPro" id="IPR012393">
    <property type="entry name" value="Tricorn_protease"/>
</dbReference>
<dbReference type="Gene3D" id="3.30.750.44">
    <property type="match status" value="1"/>
</dbReference>
<feature type="compositionally biased region" description="Basic and acidic residues" evidence="9">
    <location>
        <begin position="568"/>
        <end position="596"/>
    </location>
</feature>
<dbReference type="Pfam" id="PF03572">
    <property type="entry name" value="Peptidase_S41"/>
    <property type="match status" value="1"/>
</dbReference>
<dbReference type="AlphaFoldDB" id="A0A7Y3RIK2"/>
<dbReference type="PANTHER" id="PTHR43253:SF1">
    <property type="entry name" value="TRICORN PROTEASE HOMOLOG 2-RELATED"/>
    <property type="match status" value="1"/>
</dbReference>
<dbReference type="Gene3D" id="3.90.226.10">
    <property type="entry name" value="2-enoyl-CoA Hydratase, Chain A, domain 1"/>
    <property type="match status" value="1"/>
</dbReference>
<dbReference type="Pfam" id="PF14685">
    <property type="entry name" value="PDZ_Tricorn"/>
    <property type="match status" value="1"/>
</dbReference>
<dbReference type="SMART" id="SM00245">
    <property type="entry name" value="TSPc"/>
    <property type="match status" value="1"/>
</dbReference>
<keyword evidence="10" id="KW-0732">Signal</keyword>
<evidence type="ECO:0000259" key="11">
    <source>
        <dbReference type="SMART" id="SM00245"/>
    </source>
</evidence>
<evidence type="ECO:0000256" key="1">
    <source>
        <dbReference type="ARBA" id="ARBA00004496"/>
    </source>
</evidence>
<keyword evidence="4 7" id="KW-0645">Protease</keyword>
<evidence type="ECO:0000256" key="6">
    <source>
        <dbReference type="ARBA" id="ARBA00022825"/>
    </source>
</evidence>
<feature type="region of interest" description="Disordered" evidence="9">
    <location>
        <begin position="563"/>
        <end position="596"/>
    </location>
</feature>
<comment type="function">
    <text evidence="7">Degrades oligopeptides.</text>
</comment>
<dbReference type="Gene3D" id="2.130.10.10">
    <property type="entry name" value="YVTN repeat-like/Quinoprotein amine dehydrogenase"/>
    <property type="match status" value="1"/>
</dbReference>
<dbReference type="Proteomes" id="UP000536835">
    <property type="component" value="Unassembled WGS sequence"/>
</dbReference>
<dbReference type="GO" id="GO:0006508">
    <property type="term" value="P:proteolysis"/>
    <property type="evidence" value="ECO:0007669"/>
    <property type="project" value="UniProtKB-UniRule"/>
</dbReference>
<evidence type="ECO:0000313" key="12">
    <source>
        <dbReference type="EMBL" id="NNU14755.1"/>
    </source>
</evidence>
<keyword evidence="5 7" id="KW-0378">Hydrolase</keyword>
<feature type="region of interest" description="Disordered" evidence="9">
    <location>
        <begin position="1095"/>
        <end position="1114"/>
    </location>
</feature>
<dbReference type="EMBL" id="JABFCX010000001">
    <property type="protein sequence ID" value="NNU14755.1"/>
    <property type="molecule type" value="Genomic_DNA"/>
</dbReference>
<sequence>MTKTLTSSALALSLLASTASAETLLLGDPAISEDRIAFTYAGDIWTAAKDGSDARRLTSAMGDEKAPHFSPDGSKVAFTANYNGNWDVFVVDADGGVPKQLTWHPGGDDVRGWSADGEMIAFASSRETNHGRSDQLFHVSPDGGMPEKMMDARYYMGDWHEDGETLAYIDYGPANNALFGGSSGWFGYRGGTTPSIMVMDTEAGELTRIPGDRVSDIFPMFDGDDVVFLSDRGENERFNVYRWSAESEEIEQLTDEDEWDAIAADLHGADLIYESGGRLKMLDLDTGEVAALEITLNADLPELQPGFKNASRNIDSIGLSQTGKRAVITARGDVFTIPTDEGSPRNLTPEGGDRAYTGTWSPDGQQVAYIHDDGETQMLVIRSQLYDGEAESPGLKDGIAFIRKLIDGDPAEEKSFDLGEGFNSILAFTPEGDKIVYQDEKLRLRMIDLDSGDISTLATHERRAGHSVSISPDGRWLAAAIEKANFMQDIELIDLSTNGRRRVTLSDGMADAGSPAFSPDGKYLYFTASTNSGPTQVGLDLSSQEKPYRAGIYVAVLSDEGMSPVMDGKGDEPAKAEKKDEDAESSDEKKDDKKTDLDTDDLINRIVALPVPEASYYGLEVTDAGDLLYLMGEQPGIATNPPGTPFGQNFKLMRWSMKDKKASEVASGVTGFTLSGDGKQMLAVKPGGALFFGASGGSDIKPLDQSGLRVMVDPKEEWAQIFSDVVRMEAAYFYDPDMHGLDWEATAEKYRPLLEHVGRRADLNTVLSLMIAEMQAGHNRVGGGDIPRPDSSGVGLLGADLSVRNGAVRIEKIYTGELWNPFVMGPLSEPGLDVEEGDYILTVNGMPIGDEGNLFQHLQGLTGQQVTLGVADSADGRGLRAVTVKPGGSEFAMRLWNWVEENRKRVDEATDGRVGYVYLPNTAGAGYTFFNRMFFPQADRDGMIIDERSNGGGQAANYVTDVLGRSYLSGWKDRYGKTFNTPGGAHYGPKVMLIDQDAGSGGDFLPYAFREEELGTLMGTRTWGGLIGISANPSLIDGGFLTVPFFRFYDTDYEWSVENEGVAPDIEVKLNPIATNEGTDSQLEAAIEKVLEDLEGWDDPVPDEAPAYPTELGQ</sequence>
<feature type="active site" description="Charge relay system" evidence="8">
    <location>
        <position position="778"/>
    </location>
</feature>
<dbReference type="EC" id="3.4.21.-" evidence="7"/>
<evidence type="ECO:0000256" key="8">
    <source>
        <dbReference type="PIRSR" id="PIRSR036421-1"/>
    </source>
</evidence>
<dbReference type="GO" id="GO:0005737">
    <property type="term" value="C:cytoplasm"/>
    <property type="evidence" value="ECO:0007669"/>
    <property type="project" value="UniProtKB-SubCell"/>
</dbReference>
<dbReference type="InterPro" id="IPR015943">
    <property type="entry name" value="WD40/YVTN_repeat-like_dom_sf"/>
</dbReference>
<dbReference type="SUPFAM" id="SSF69304">
    <property type="entry name" value="Tricorn protease N-terminal domain"/>
    <property type="match status" value="1"/>
</dbReference>
<dbReference type="InterPro" id="IPR029045">
    <property type="entry name" value="ClpP/crotonase-like_dom_sf"/>
</dbReference>
<feature type="active site" description="Nucleophile" evidence="8">
    <location>
        <position position="1000"/>
    </location>
</feature>